<sequence length="254" mass="26967">MVRPDLEVTGPAAVTTDLRATPPVEIDLPDPSARLDHASTDTNRWFDGVRYGYGTSMVGQAPPEGALKTLLKHEYEADLLFDDAQGNCGSSQRKSARTALHRDGVLVGETEDAGYGRFDVAPGEAEFRVEASYERDPVLGFGSALSASWTFRSGTTTTPTALPLGVVRFAPWLDRAGDAPPRSVRRPAGRDRPFATTTVDASFDDGATWTAVPVVDGVATVPNPASGWVSLRVAAEAADGATFGQTAIRAYRIG</sequence>
<name>A0AA45L1T1_9PSEU</name>
<reference evidence="1" key="1">
    <citation type="submission" date="2021-04" db="EMBL/GenBank/DDBJ databases">
        <title>Genomic sequence of Actinosynnema pretiosum subsp. pretiosum ATCC 31280 (C-14919).</title>
        <authorList>
            <person name="Bai L."/>
            <person name="Wang X."/>
            <person name="Xiao Y."/>
        </authorList>
    </citation>
    <scope>NUCLEOTIDE SEQUENCE</scope>
    <source>
        <strain evidence="1">ATCC 31280</strain>
    </source>
</reference>
<evidence type="ECO:0008006" key="3">
    <source>
        <dbReference type="Google" id="ProtNLM"/>
    </source>
</evidence>
<dbReference type="Proteomes" id="UP000677152">
    <property type="component" value="Chromosome"/>
</dbReference>
<dbReference type="AlphaFoldDB" id="A0AA45L1T1"/>
<proteinExistence type="predicted"/>
<accession>A0AA45L1T1</accession>
<protein>
    <recommendedName>
        <fullName evidence="3">Peptidase S8 and S53, subtilisin, kexin, sedolisin</fullName>
    </recommendedName>
</protein>
<evidence type="ECO:0000313" key="2">
    <source>
        <dbReference type="Proteomes" id="UP000677152"/>
    </source>
</evidence>
<dbReference type="EMBL" id="CP073249">
    <property type="protein sequence ID" value="QUF01807.1"/>
    <property type="molecule type" value="Genomic_DNA"/>
</dbReference>
<evidence type="ECO:0000313" key="1">
    <source>
        <dbReference type="EMBL" id="QUF01807.1"/>
    </source>
</evidence>
<gene>
    <name evidence="1" type="ORF">KCV87_19905</name>
</gene>
<organism evidence="1 2">
    <name type="scientific">Actinosynnema pretiosum subsp. pretiosum</name>
    <dbReference type="NCBI Taxonomy" id="103721"/>
    <lineage>
        <taxon>Bacteria</taxon>
        <taxon>Bacillati</taxon>
        <taxon>Actinomycetota</taxon>
        <taxon>Actinomycetes</taxon>
        <taxon>Pseudonocardiales</taxon>
        <taxon>Pseudonocardiaceae</taxon>
        <taxon>Actinosynnema</taxon>
    </lineage>
</organism>